<reference evidence="1 2" key="1">
    <citation type="journal article" date="2011" name="J. Bacteriol.">
        <title>Genome sequence of the mercury-methylating and pleomorphic Desulfovibrio africanus Strain Walvis Bay.</title>
        <authorList>
            <person name="Brown S.D."/>
            <person name="Wall J.D."/>
            <person name="Kucken A.M."/>
            <person name="Gilmour C.C."/>
            <person name="Podar M."/>
            <person name="Brandt C.C."/>
            <person name="Teshima H."/>
            <person name="Detter J.C."/>
            <person name="Han C.S."/>
            <person name="Land M.L."/>
            <person name="Lucas S."/>
            <person name="Han J."/>
            <person name="Pennacchio L."/>
            <person name="Nolan M."/>
            <person name="Pitluck S."/>
            <person name="Woyke T."/>
            <person name="Goodwin L."/>
            <person name="Palumbo A.V."/>
            <person name="Elias D.A."/>
        </authorList>
    </citation>
    <scope>NUCLEOTIDE SEQUENCE [LARGE SCALE GENOMIC DNA]</scope>
    <source>
        <strain evidence="1 2">Walvis Bay</strain>
    </source>
</reference>
<dbReference type="HOGENOM" id="CLU_134863_1_1_7"/>
<proteinExistence type="predicted"/>
<keyword evidence="2" id="KW-1185">Reference proteome</keyword>
<dbReference type="RefSeq" id="WP_014261055.1">
    <property type="nucleotide sequence ID" value="NC_016629.1"/>
</dbReference>
<dbReference type="Proteomes" id="UP000007844">
    <property type="component" value="Chromosome"/>
</dbReference>
<dbReference type="Pfam" id="PF04977">
    <property type="entry name" value="DivIC"/>
    <property type="match status" value="1"/>
</dbReference>
<dbReference type="InterPro" id="IPR007060">
    <property type="entry name" value="FtsL/DivIC"/>
</dbReference>
<dbReference type="AlphaFoldDB" id="F3Z308"/>
<sequence length="109" mass="12156" precursor="true">MVRKLLIGILLLVNCLLFYGVVLSDKGLFSLRRMRVERDELAAVTDVLKENSQDLSQEILLFKKGGEYTERIIRDKTNFIKDDEVVYIIGSGGKTVAAPGQIERGIGGQ</sequence>
<dbReference type="EMBL" id="CP003221">
    <property type="protein sequence ID" value="EGJ51416.1"/>
    <property type="molecule type" value="Genomic_DNA"/>
</dbReference>
<accession>F3Z308</accession>
<dbReference type="KEGG" id="daf:Desaf_3119"/>
<gene>
    <name evidence="1" type="ORF">Desaf_3119</name>
</gene>
<evidence type="ECO:0000313" key="1">
    <source>
        <dbReference type="EMBL" id="EGJ51416.1"/>
    </source>
</evidence>
<organism evidence="1 2">
    <name type="scientific">Desulfocurvibacter africanus subsp. africanus str. Walvis Bay</name>
    <dbReference type="NCBI Taxonomy" id="690850"/>
    <lineage>
        <taxon>Bacteria</taxon>
        <taxon>Pseudomonadati</taxon>
        <taxon>Thermodesulfobacteriota</taxon>
        <taxon>Desulfovibrionia</taxon>
        <taxon>Desulfovibrionales</taxon>
        <taxon>Desulfovibrionaceae</taxon>
        <taxon>Desulfocurvibacter</taxon>
    </lineage>
</organism>
<evidence type="ECO:0000313" key="2">
    <source>
        <dbReference type="Proteomes" id="UP000007844"/>
    </source>
</evidence>
<protein>
    <submittedName>
        <fullName evidence="1">Septum formation initiator</fullName>
    </submittedName>
</protein>
<dbReference type="STRING" id="690850.Desaf_3119"/>
<name>F3Z308_DESAF</name>